<evidence type="ECO:0000256" key="7">
    <source>
        <dbReference type="ARBA" id="ARBA00022741"/>
    </source>
</evidence>
<keyword evidence="23" id="KW-1185">Reference proteome</keyword>
<feature type="domain" description="Apple" evidence="21">
    <location>
        <begin position="336"/>
        <end position="416"/>
    </location>
</feature>
<keyword evidence="7 15" id="KW-0547">Nucleotide-binding</keyword>
<reference evidence="23" key="1">
    <citation type="journal article" date="2009" name="Science">
        <title>The B73 maize genome: complexity, diversity, and dynamics.</title>
        <authorList>
            <person name="Schnable P.S."/>
            <person name="Ware D."/>
            <person name="Fulton R.S."/>
            <person name="Stein J.C."/>
            <person name="Wei F."/>
            <person name="Pasternak S."/>
            <person name="Liang C."/>
            <person name="Zhang J."/>
            <person name="Fulton L."/>
            <person name="Graves T.A."/>
            <person name="Minx P."/>
            <person name="Reily A.D."/>
            <person name="Courtney L."/>
            <person name="Kruchowski S.S."/>
            <person name="Tomlinson C."/>
            <person name="Strong C."/>
            <person name="Delehaunty K."/>
            <person name="Fronick C."/>
            <person name="Courtney B."/>
            <person name="Rock S.M."/>
            <person name="Belter E."/>
            <person name="Du F."/>
            <person name="Kim K."/>
            <person name="Abbott R.M."/>
            <person name="Cotton M."/>
            <person name="Levy A."/>
            <person name="Marchetto P."/>
            <person name="Ochoa K."/>
            <person name="Jackson S.M."/>
            <person name="Gillam B."/>
            <person name="Chen W."/>
            <person name="Yan L."/>
            <person name="Higginbotham J."/>
            <person name="Cardenas M."/>
            <person name="Waligorski J."/>
            <person name="Applebaum E."/>
            <person name="Phelps L."/>
            <person name="Falcone J."/>
            <person name="Kanchi K."/>
            <person name="Thane T."/>
            <person name="Scimone A."/>
            <person name="Thane N."/>
            <person name="Henke J."/>
            <person name="Wang T."/>
            <person name="Ruppert J."/>
            <person name="Shah N."/>
            <person name="Rotter K."/>
            <person name="Hodges J."/>
            <person name="Ingenthron E."/>
            <person name="Cordes M."/>
            <person name="Kohlberg S."/>
            <person name="Sgro J."/>
            <person name="Delgado B."/>
            <person name="Mead K."/>
            <person name="Chinwalla A."/>
            <person name="Leonard S."/>
            <person name="Crouse K."/>
            <person name="Collura K."/>
            <person name="Kudrna D."/>
            <person name="Currie J."/>
            <person name="He R."/>
            <person name="Angelova A."/>
            <person name="Rajasekar S."/>
            <person name="Mueller T."/>
            <person name="Lomeli R."/>
            <person name="Scara G."/>
            <person name="Ko A."/>
            <person name="Delaney K."/>
            <person name="Wissotski M."/>
            <person name="Lopez G."/>
            <person name="Campos D."/>
            <person name="Braidotti M."/>
            <person name="Ashley E."/>
            <person name="Golser W."/>
            <person name="Kim H."/>
            <person name="Lee S."/>
            <person name="Lin J."/>
            <person name="Dujmic Z."/>
            <person name="Kim W."/>
            <person name="Talag J."/>
            <person name="Zuccolo A."/>
            <person name="Fan C."/>
            <person name="Sebastian A."/>
            <person name="Kramer M."/>
            <person name="Spiegel L."/>
            <person name="Nascimento L."/>
            <person name="Zutavern T."/>
            <person name="Miller B."/>
            <person name="Ambroise C."/>
            <person name="Muller S."/>
            <person name="Spooner W."/>
            <person name="Narechania A."/>
            <person name="Ren L."/>
            <person name="Wei S."/>
            <person name="Kumari S."/>
            <person name="Faga B."/>
            <person name="Levy M.J."/>
            <person name="McMahan L."/>
            <person name="Van Buren P."/>
            <person name="Vaughn M.W."/>
            <person name="Ying K."/>
            <person name="Yeh C.-T."/>
            <person name="Emrich S.J."/>
            <person name="Jia Y."/>
            <person name="Kalyanaraman A."/>
            <person name="Hsia A.-P."/>
            <person name="Barbazuk W.B."/>
            <person name="Baucom R.S."/>
            <person name="Brutnell T.P."/>
            <person name="Carpita N.C."/>
            <person name="Chaparro C."/>
            <person name="Chia J.-M."/>
            <person name="Deragon J.-M."/>
            <person name="Estill J.C."/>
            <person name="Fu Y."/>
            <person name="Jeddeloh J.A."/>
            <person name="Han Y."/>
            <person name="Lee H."/>
            <person name="Li P."/>
            <person name="Lisch D.R."/>
            <person name="Liu S."/>
            <person name="Liu Z."/>
            <person name="Nagel D.H."/>
            <person name="McCann M.C."/>
            <person name="SanMiguel P."/>
            <person name="Myers A.M."/>
            <person name="Nettleton D."/>
            <person name="Nguyen J."/>
            <person name="Penning B.W."/>
            <person name="Ponnala L."/>
            <person name="Schneider K.L."/>
            <person name="Schwartz D.C."/>
            <person name="Sharma A."/>
            <person name="Soderlund C."/>
            <person name="Springer N.M."/>
            <person name="Sun Q."/>
            <person name="Wang H."/>
            <person name="Waterman M."/>
            <person name="Westerman R."/>
            <person name="Wolfgruber T.K."/>
            <person name="Yang L."/>
            <person name="Yu Y."/>
            <person name="Zhang L."/>
            <person name="Zhou S."/>
            <person name="Zhu Q."/>
            <person name="Bennetzen J.L."/>
            <person name="Dawe R.K."/>
            <person name="Jiang J."/>
            <person name="Jiang N."/>
            <person name="Presting G.G."/>
            <person name="Wessler S.R."/>
            <person name="Aluru S."/>
            <person name="Martienssen R.A."/>
            <person name="Clifton S.W."/>
            <person name="McCombie W.R."/>
            <person name="Wing R.A."/>
            <person name="Wilson R.K."/>
        </authorList>
    </citation>
    <scope>NUCLEOTIDE SEQUENCE [LARGE SCALE GENOMIC DNA]</scope>
    <source>
        <strain evidence="23">cv. B73</strain>
    </source>
</reference>
<dbReference type="SMART" id="SM00220">
    <property type="entry name" value="S_TKc"/>
    <property type="match status" value="1"/>
</dbReference>
<dbReference type="InterPro" id="IPR000719">
    <property type="entry name" value="Prot_kinase_dom"/>
</dbReference>
<dbReference type="EC" id="2.7.11.1" evidence="15"/>
<evidence type="ECO:0000256" key="11">
    <source>
        <dbReference type="ARBA" id="ARBA00023170"/>
    </source>
</evidence>
<dbReference type="KEGG" id="zma:100273902"/>
<evidence type="ECO:0000259" key="19">
    <source>
        <dbReference type="PROSITE" id="PS50011"/>
    </source>
</evidence>
<evidence type="ECO:0000256" key="2">
    <source>
        <dbReference type="ARBA" id="ARBA00022475"/>
    </source>
</evidence>
<dbReference type="SUPFAM" id="SSF56112">
    <property type="entry name" value="Protein kinase-like (PK-like)"/>
    <property type="match status" value="1"/>
</dbReference>
<dbReference type="PANTHER" id="PTHR27002">
    <property type="entry name" value="RECEPTOR-LIKE SERINE/THREONINE-PROTEIN KINASE SD1-8"/>
    <property type="match status" value="1"/>
</dbReference>
<dbReference type="PROSITE" id="PS00107">
    <property type="entry name" value="PROTEIN_KINASE_ATP"/>
    <property type="match status" value="1"/>
</dbReference>
<evidence type="ECO:0000256" key="18">
    <source>
        <dbReference type="SAM" id="SignalP"/>
    </source>
</evidence>
<dbReference type="InterPro" id="IPR011009">
    <property type="entry name" value="Kinase-like_dom_sf"/>
</dbReference>
<evidence type="ECO:0000256" key="4">
    <source>
        <dbReference type="ARBA" id="ARBA00022536"/>
    </source>
</evidence>
<feature type="domain" description="Bulb-type lectin" evidence="20">
    <location>
        <begin position="20"/>
        <end position="147"/>
    </location>
</feature>
<protein>
    <recommendedName>
        <fullName evidence="15">Receptor-like serine/threonine-protein kinase</fullName>
        <ecNumber evidence="15">2.7.11.1</ecNumber>
    </recommendedName>
</protein>
<sequence length="818" mass="91437">MMYVPIFILLVVLSSLCQSDDQLTHTKPLFPKETLISAGGDFALGFFSPTSSSNKLYIGIWYNNVPERERTVVWIANRDSPVTTPATSVKLAVTNDSELVLSDSQGHIFWMATSSTSGGAGAFAVLLNSGNFVLRSPNGTDVWQSFDHPTDTVLPTMRSMIRYRSQPATGLFAWKSPDDPSTGDISSGMDPASSNVQVFIWNGTLPYYRSSFFNDVPASGGTYQANNTSVTYQWMMVDTGDEIYYTFTVLAGSPYMHFSLHHTGKMRLLVWENSTSSWVLISEEPSVGCDLYASCGPFGYCDLTKAMPTCQCPDHFELVDSLNFSRGCQRKEELKCGTESYFMTMPNMKIPDKFLHIRNRTFDQCAAECARNCTCMAYTYATLSTASTTGDASRCLVWTQDLIDMEKASVFLENLYIRLGESPDQKKRNFQKILLSAIACLLLLTIGALGWACKIRGKWHKKKIQTRMMLEYLSSTDEAGGKNIEFPFITFENIVTATDNFSDCNILGKGGFGKVYKGMLEGTKEVAIKRLSKSSGQGAEEFRNEVILIAKLQHKNLVKLLGCCVHEDEKLLVYEYLPNKSLDYFLFDSARKSTLQWPTRFKIIHGVARGIMYLHQDSRLTIIHRDLKASNILLDKDMSPKISDFGMARIFSSDQLHANTNRVVGTYGYMSPEYAMEGAFSVKSDTYSFGVLMLEIVSGLKISSPHLHMDFPNLRAYAWNMWKEGKIEDLVDSSVMENCSLDEVSQCVHIGLLCVQDSPSFRPLMSAVVSMLENKTTTLPTPSQPVYFAVRDPYQPGKAVGNKELSIYDMSLTVPEGR</sequence>
<keyword evidence="2" id="KW-1003">Cell membrane</keyword>
<evidence type="ECO:0000313" key="22">
    <source>
        <dbReference type="EnsemblPlants" id="Zm00001eb431610_P002"/>
    </source>
</evidence>
<dbReference type="InterPro" id="IPR017441">
    <property type="entry name" value="Protein_kinase_ATP_BS"/>
</dbReference>
<dbReference type="EnsemblPlants" id="Zm00001eb431610_T002">
    <property type="protein sequence ID" value="Zm00001eb431610_P002"/>
    <property type="gene ID" value="Zm00001eb431610"/>
</dbReference>
<keyword evidence="5 15" id="KW-0808">Transferase</keyword>
<dbReference type="Gene3D" id="1.10.510.10">
    <property type="entry name" value="Transferase(Phosphotransferase) domain 1"/>
    <property type="match status" value="1"/>
</dbReference>
<keyword evidence="17" id="KW-0472">Membrane</keyword>
<comment type="catalytic activity">
    <reaction evidence="13 15">
        <text>L-threonyl-[protein] + ATP = O-phospho-L-threonyl-[protein] + ADP + H(+)</text>
        <dbReference type="Rhea" id="RHEA:46608"/>
        <dbReference type="Rhea" id="RHEA-COMP:11060"/>
        <dbReference type="Rhea" id="RHEA-COMP:11605"/>
        <dbReference type="ChEBI" id="CHEBI:15378"/>
        <dbReference type="ChEBI" id="CHEBI:30013"/>
        <dbReference type="ChEBI" id="CHEBI:30616"/>
        <dbReference type="ChEBI" id="CHEBI:61977"/>
        <dbReference type="ChEBI" id="CHEBI:456216"/>
        <dbReference type="EC" id="2.7.11.1"/>
    </reaction>
</comment>
<keyword evidence="4" id="KW-0245">EGF-like domain</keyword>
<dbReference type="InParanoid" id="A0A804RJ39"/>
<dbReference type="SMART" id="SM00473">
    <property type="entry name" value="PAN_AP"/>
    <property type="match status" value="1"/>
</dbReference>
<evidence type="ECO:0000256" key="1">
    <source>
        <dbReference type="ARBA" id="ARBA00004251"/>
    </source>
</evidence>
<dbReference type="SUPFAM" id="SSF51110">
    <property type="entry name" value="alpha-D-mannose-specific plant lectins"/>
    <property type="match status" value="1"/>
</dbReference>
<dbReference type="PANTHER" id="PTHR27002:SF1118">
    <property type="entry name" value="NON-SPECIFIC SERINE_THREONINE PROTEIN KINASE"/>
    <property type="match status" value="1"/>
</dbReference>
<reference evidence="22" key="3">
    <citation type="submission" date="2021-05" db="UniProtKB">
        <authorList>
            <consortium name="EnsemblPlants"/>
        </authorList>
    </citation>
    <scope>IDENTIFICATION</scope>
    <source>
        <strain evidence="22">cv. B73</strain>
    </source>
</reference>
<dbReference type="GO" id="GO:0005886">
    <property type="term" value="C:plasma membrane"/>
    <property type="evidence" value="ECO:0007669"/>
    <property type="project" value="UniProtKB-SubCell"/>
</dbReference>
<dbReference type="PROSITE" id="PS00108">
    <property type="entry name" value="PROTEIN_KINASE_ST"/>
    <property type="match status" value="1"/>
</dbReference>
<reference evidence="22" key="2">
    <citation type="submission" date="2019-07" db="EMBL/GenBank/DDBJ databases">
        <authorList>
            <person name="Seetharam A."/>
            <person name="Woodhouse M."/>
            <person name="Cannon E."/>
        </authorList>
    </citation>
    <scope>NUCLEOTIDE SEQUENCE [LARGE SCALE GENOMIC DNA]</scope>
    <source>
        <strain evidence="22">cv. B73</strain>
    </source>
</reference>
<evidence type="ECO:0000256" key="16">
    <source>
        <dbReference type="PROSITE-ProRule" id="PRU10141"/>
    </source>
</evidence>
<dbReference type="Pfam" id="PF07714">
    <property type="entry name" value="PK_Tyr_Ser-Thr"/>
    <property type="match status" value="1"/>
</dbReference>
<evidence type="ECO:0000256" key="9">
    <source>
        <dbReference type="ARBA" id="ARBA00022840"/>
    </source>
</evidence>
<dbReference type="AlphaFoldDB" id="A0A804RJ39"/>
<keyword evidence="17" id="KW-1133">Transmembrane helix</keyword>
<keyword evidence="6 18" id="KW-0732">Signal</keyword>
<feature type="binding site" evidence="16">
    <location>
        <position position="529"/>
    </location>
    <ligand>
        <name>ATP</name>
        <dbReference type="ChEBI" id="CHEBI:30616"/>
    </ligand>
</feature>
<dbReference type="CDD" id="cd14066">
    <property type="entry name" value="STKc_IRAK"/>
    <property type="match status" value="1"/>
</dbReference>
<dbReference type="FunFam" id="1.10.510.10:FF:000060">
    <property type="entry name" value="G-type lectin S-receptor-like serine/threonine-protein kinase"/>
    <property type="match status" value="1"/>
</dbReference>
<accession>A0A804RJ39</accession>
<dbReference type="GO" id="GO:0005524">
    <property type="term" value="F:ATP binding"/>
    <property type="evidence" value="ECO:0007669"/>
    <property type="project" value="UniProtKB-UniRule"/>
</dbReference>
<keyword evidence="12" id="KW-0325">Glycoprotein</keyword>
<dbReference type="RefSeq" id="XP_008661637.1">
    <property type="nucleotide sequence ID" value="XM_008663415.3"/>
</dbReference>
<keyword evidence="17" id="KW-0812">Transmembrane</keyword>
<dbReference type="Pfam" id="PF08276">
    <property type="entry name" value="PAN_2"/>
    <property type="match status" value="1"/>
</dbReference>
<evidence type="ECO:0000256" key="13">
    <source>
        <dbReference type="ARBA" id="ARBA00047899"/>
    </source>
</evidence>
<gene>
    <name evidence="22" type="primary">LOC100273902</name>
</gene>
<comment type="subcellular location">
    <subcellularLocation>
        <location evidence="1">Cell membrane</location>
        <topology evidence="1">Single-pass type I membrane protein</topology>
    </subcellularLocation>
</comment>
<comment type="catalytic activity">
    <reaction evidence="14 15">
        <text>L-seryl-[protein] + ATP = O-phospho-L-seryl-[protein] + ADP + H(+)</text>
        <dbReference type="Rhea" id="RHEA:17989"/>
        <dbReference type="Rhea" id="RHEA-COMP:9863"/>
        <dbReference type="Rhea" id="RHEA-COMP:11604"/>
        <dbReference type="ChEBI" id="CHEBI:15378"/>
        <dbReference type="ChEBI" id="CHEBI:29999"/>
        <dbReference type="ChEBI" id="CHEBI:30616"/>
        <dbReference type="ChEBI" id="CHEBI:83421"/>
        <dbReference type="ChEBI" id="CHEBI:456216"/>
        <dbReference type="EC" id="2.7.11.1"/>
    </reaction>
</comment>
<dbReference type="OrthoDB" id="738321at2759"/>
<dbReference type="FunFam" id="2.90.10.10:FF:000014">
    <property type="entry name" value="Serine/threonine-protein kinase"/>
    <property type="match status" value="1"/>
</dbReference>
<evidence type="ECO:0000256" key="17">
    <source>
        <dbReference type="SAM" id="Phobius"/>
    </source>
</evidence>
<dbReference type="InterPro" id="IPR000858">
    <property type="entry name" value="S_locus_glycoprot_dom"/>
</dbReference>
<organism evidence="22 23">
    <name type="scientific">Zea mays</name>
    <name type="common">Maize</name>
    <dbReference type="NCBI Taxonomy" id="4577"/>
    <lineage>
        <taxon>Eukaryota</taxon>
        <taxon>Viridiplantae</taxon>
        <taxon>Streptophyta</taxon>
        <taxon>Embryophyta</taxon>
        <taxon>Tracheophyta</taxon>
        <taxon>Spermatophyta</taxon>
        <taxon>Magnoliopsida</taxon>
        <taxon>Liliopsida</taxon>
        <taxon>Poales</taxon>
        <taxon>Poaceae</taxon>
        <taxon>PACMAD clade</taxon>
        <taxon>Panicoideae</taxon>
        <taxon>Andropogonodae</taxon>
        <taxon>Andropogoneae</taxon>
        <taxon>Tripsacinae</taxon>
        <taxon>Zea</taxon>
    </lineage>
</organism>
<dbReference type="Proteomes" id="UP000007305">
    <property type="component" value="Chromosome 10"/>
</dbReference>
<evidence type="ECO:0000256" key="10">
    <source>
        <dbReference type="ARBA" id="ARBA00023157"/>
    </source>
</evidence>
<evidence type="ECO:0000256" key="8">
    <source>
        <dbReference type="ARBA" id="ARBA00022777"/>
    </source>
</evidence>
<evidence type="ECO:0000256" key="6">
    <source>
        <dbReference type="ARBA" id="ARBA00022729"/>
    </source>
</evidence>
<name>A0A804RJ39_MAIZE</name>
<dbReference type="InterPro" id="IPR001480">
    <property type="entry name" value="Bulb-type_lectin_dom"/>
</dbReference>
<feature type="domain" description="Protein kinase" evidence="19">
    <location>
        <begin position="501"/>
        <end position="779"/>
    </location>
</feature>
<feature type="transmembrane region" description="Helical" evidence="17">
    <location>
        <begin position="433"/>
        <end position="453"/>
    </location>
</feature>
<keyword evidence="8 15" id="KW-0418">Kinase</keyword>
<dbReference type="InterPro" id="IPR001245">
    <property type="entry name" value="Ser-Thr/Tyr_kinase_cat_dom"/>
</dbReference>
<keyword evidence="11" id="KW-0675">Receptor</keyword>
<keyword evidence="10" id="KW-1015">Disulfide bond</keyword>
<dbReference type="GO" id="GO:0004674">
    <property type="term" value="F:protein serine/threonine kinase activity"/>
    <property type="evidence" value="ECO:0007669"/>
    <property type="project" value="UniProtKB-KW"/>
</dbReference>
<keyword evidence="9 15" id="KW-0067">ATP-binding</keyword>
<dbReference type="PROSITE" id="PS50011">
    <property type="entry name" value="PROTEIN_KINASE_DOM"/>
    <property type="match status" value="1"/>
</dbReference>
<comment type="similarity">
    <text evidence="15">Belongs to the protein kinase superfamily. Ser/Thr protein kinase family.</text>
</comment>
<evidence type="ECO:0000256" key="5">
    <source>
        <dbReference type="ARBA" id="ARBA00022679"/>
    </source>
</evidence>
<dbReference type="Pfam" id="PF00954">
    <property type="entry name" value="S_locus_glycop"/>
    <property type="match status" value="1"/>
</dbReference>
<evidence type="ECO:0000313" key="23">
    <source>
        <dbReference type="Proteomes" id="UP000007305"/>
    </source>
</evidence>
<dbReference type="InterPro" id="IPR008271">
    <property type="entry name" value="Ser/Thr_kinase_AS"/>
</dbReference>
<evidence type="ECO:0000256" key="15">
    <source>
        <dbReference type="PIRNR" id="PIRNR000641"/>
    </source>
</evidence>
<feature type="signal peptide" evidence="18">
    <location>
        <begin position="1"/>
        <end position="19"/>
    </location>
</feature>
<dbReference type="CDD" id="cd01098">
    <property type="entry name" value="PAN_AP_plant"/>
    <property type="match status" value="1"/>
</dbReference>
<keyword evidence="3 15" id="KW-0723">Serine/threonine-protein kinase</keyword>
<dbReference type="GO" id="GO:0048544">
    <property type="term" value="P:recognition of pollen"/>
    <property type="evidence" value="ECO:0007669"/>
    <property type="project" value="InterPro"/>
</dbReference>
<dbReference type="GO" id="GO:0051707">
    <property type="term" value="P:response to other organism"/>
    <property type="evidence" value="ECO:0007669"/>
    <property type="project" value="UniProtKB-ARBA"/>
</dbReference>
<dbReference type="PROSITE" id="PS50948">
    <property type="entry name" value="PAN"/>
    <property type="match status" value="1"/>
</dbReference>
<dbReference type="SMART" id="SM00108">
    <property type="entry name" value="B_lectin"/>
    <property type="match status" value="1"/>
</dbReference>
<dbReference type="Gramene" id="Zm00001eb431610_T002">
    <property type="protein sequence ID" value="Zm00001eb431610_P002"/>
    <property type="gene ID" value="Zm00001eb431610"/>
</dbReference>
<evidence type="ECO:0000256" key="12">
    <source>
        <dbReference type="ARBA" id="ARBA00023180"/>
    </source>
</evidence>
<dbReference type="Gene3D" id="3.30.200.20">
    <property type="entry name" value="Phosphorylase Kinase, domain 1"/>
    <property type="match status" value="1"/>
</dbReference>
<dbReference type="PROSITE" id="PS50927">
    <property type="entry name" value="BULB_LECTIN"/>
    <property type="match status" value="1"/>
</dbReference>
<dbReference type="Pfam" id="PF01453">
    <property type="entry name" value="B_lectin"/>
    <property type="match status" value="1"/>
</dbReference>
<dbReference type="GeneID" id="100273902"/>
<feature type="chain" id="PRO_5032969992" description="Receptor-like serine/threonine-protein kinase" evidence="18">
    <location>
        <begin position="20"/>
        <end position="818"/>
    </location>
</feature>
<dbReference type="PIRSF" id="PIRSF000641">
    <property type="entry name" value="SRK"/>
    <property type="match status" value="1"/>
</dbReference>
<evidence type="ECO:0000259" key="21">
    <source>
        <dbReference type="PROSITE" id="PS50948"/>
    </source>
</evidence>
<proteinExistence type="inferred from homology"/>
<dbReference type="Gene3D" id="2.90.10.10">
    <property type="entry name" value="Bulb-type lectin domain"/>
    <property type="match status" value="1"/>
</dbReference>
<evidence type="ECO:0000256" key="14">
    <source>
        <dbReference type="ARBA" id="ARBA00048679"/>
    </source>
</evidence>
<dbReference type="InterPro" id="IPR024171">
    <property type="entry name" value="SRK-like_kinase"/>
</dbReference>
<dbReference type="InterPro" id="IPR003609">
    <property type="entry name" value="Pan_app"/>
</dbReference>
<dbReference type="FunFam" id="3.30.200.20:FF:000402">
    <property type="entry name" value="Serine/threonine-protein kinase"/>
    <property type="match status" value="1"/>
</dbReference>
<dbReference type="CDD" id="cd00028">
    <property type="entry name" value="B_lectin"/>
    <property type="match status" value="1"/>
</dbReference>
<dbReference type="InterPro" id="IPR036426">
    <property type="entry name" value="Bulb-type_lectin_dom_sf"/>
</dbReference>
<evidence type="ECO:0000256" key="3">
    <source>
        <dbReference type="ARBA" id="ARBA00022527"/>
    </source>
</evidence>
<evidence type="ECO:0000259" key="20">
    <source>
        <dbReference type="PROSITE" id="PS50927"/>
    </source>
</evidence>